<gene>
    <name evidence="15" type="ORF">B0T17DRAFT_490070</name>
</gene>
<evidence type="ECO:0000256" key="12">
    <source>
        <dbReference type="RuleBase" id="RU003651"/>
    </source>
</evidence>
<keyword evidence="6" id="KW-0378">Hydrolase</keyword>
<keyword evidence="3" id="KW-0812">Transmembrane</keyword>
<evidence type="ECO:0000259" key="14">
    <source>
        <dbReference type="SMART" id="SM01024"/>
    </source>
</evidence>
<evidence type="ECO:0000256" key="11">
    <source>
        <dbReference type="ARBA" id="ARBA00048778"/>
    </source>
</evidence>
<evidence type="ECO:0000256" key="4">
    <source>
        <dbReference type="ARBA" id="ARBA00022741"/>
    </source>
</evidence>
<organism evidence="15 16">
    <name type="scientific">Bombardia bombarda</name>
    <dbReference type="NCBI Taxonomy" id="252184"/>
    <lineage>
        <taxon>Eukaryota</taxon>
        <taxon>Fungi</taxon>
        <taxon>Dikarya</taxon>
        <taxon>Ascomycota</taxon>
        <taxon>Pezizomycotina</taxon>
        <taxon>Sordariomycetes</taxon>
        <taxon>Sordariomycetidae</taxon>
        <taxon>Sordariales</taxon>
        <taxon>Lasiosphaeriaceae</taxon>
        <taxon>Bombardia</taxon>
    </lineage>
</organism>
<keyword evidence="8" id="KW-1133">Transmembrane helix</keyword>
<evidence type="ECO:0000256" key="1">
    <source>
        <dbReference type="ARBA" id="ARBA00004434"/>
    </source>
</evidence>
<feature type="domain" description="BCS1 N-terminal" evidence="14">
    <location>
        <begin position="53"/>
        <end position="225"/>
    </location>
</feature>
<evidence type="ECO:0000256" key="8">
    <source>
        <dbReference type="ARBA" id="ARBA00022989"/>
    </source>
</evidence>
<dbReference type="GO" id="GO:0005524">
    <property type="term" value="F:ATP binding"/>
    <property type="evidence" value="ECO:0007669"/>
    <property type="project" value="UniProtKB-KW"/>
</dbReference>
<dbReference type="PROSITE" id="PS00674">
    <property type="entry name" value="AAA"/>
    <property type="match status" value="1"/>
</dbReference>
<dbReference type="GO" id="GO:0016887">
    <property type="term" value="F:ATP hydrolysis activity"/>
    <property type="evidence" value="ECO:0007669"/>
    <property type="project" value="InterPro"/>
</dbReference>
<evidence type="ECO:0000256" key="7">
    <source>
        <dbReference type="ARBA" id="ARBA00022840"/>
    </source>
</evidence>
<dbReference type="InterPro" id="IPR027417">
    <property type="entry name" value="P-loop_NTPase"/>
</dbReference>
<dbReference type="Gene3D" id="3.40.50.300">
    <property type="entry name" value="P-loop containing nucleotide triphosphate hydrolases"/>
    <property type="match status" value="1"/>
</dbReference>
<evidence type="ECO:0000256" key="2">
    <source>
        <dbReference type="ARBA" id="ARBA00007448"/>
    </source>
</evidence>
<dbReference type="InterPro" id="IPR014851">
    <property type="entry name" value="BCS1_N"/>
</dbReference>
<evidence type="ECO:0000259" key="13">
    <source>
        <dbReference type="SMART" id="SM00382"/>
    </source>
</evidence>
<name>A0AA39X6N1_9PEZI</name>
<proteinExistence type="inferred from homology"/>
<comment type="subcellular location">
    <subcellularLocation>
        <location evidence="1">Mitochondrion inner membrane</location>
        <topology evidence="1">Single-pass membrane protein</topology>
    </subcellularLocation>
</comment>
<comment type="catalytic activity">
    <reaction evidence="11">
        <text>ATP + H2O = ADP + phosphate + H(+)</text>
        <dbReference type="Rhea" id="RHEA:13065"/>
        <dbReference type="ChEBI" id="CHEBI:15377"/>
        <dbReference type="ChEBI" id="CHEBI:15378"/>
        <dbReference type="ChEBI" id="CHEBI:30616"/>
        <dbReference type="ChEBI" id="CHEBI:43474"/>
        <dbReference type="ChEBI" id="CHEBI:456216"/>
    </reaction>
    <physiologicalReaction direction="left-to-right" evidence="11">
        <dbReference type="Rhea" id="RHEA:13066"/>
    </physiologicalReaction>
</comment>
<dbReference type="SMART" id="SM01024">
    <property type="entry name" value="BCS1_N"/>
    <property type="match status" value="1"/>
</dbReference>
<dbReference type="PANTHER" id="PTHR23070">
    <property type="entry name" value="BCS1 AAA-TYPE ATPASE"/>
    <property type="match status" value="1"/>
</dbReference>
<dbReference type="InterPro" id="IPR003593">
    <property type="entry name" value="AAA+_ATPase"/>
</dbReference>
<dbReference type="InterPro" id="IPR057495">
    <property type="entry name" value="AAA_lid_BCS1"/>
</dbReference>
<evidence type="ECO:0000313" key="15">
    <source>
        <dbReference type="EMBL" id="KAK0628277.1"/>
    </source>
</evidence>
<keyword evidence="4 12" id="KW-0547">Nucleotide-binding</keyword>
<dbReference type="Pfam" id="PF00004">
    <property type="entry name" value="AAA"/>
    <property type="match status" value="1"/>
</dbReference>
<dbReference type="Pfam" id="PF08740">
    <property type="entry name" value="BCS1_N"/>
    <property type="match status" value="1"/>
</dbReference>
<evidence type="ECO:0000256" key="9">
    <source>
        <dbReference type="ARBA" id="ARBA00023128"/>
    </source>
</evidence>
<dbReference type="InterPro" id="IPR003960">
    <property type="entry name" value="ATPase_AAA_CS"/>
</dbReference>
<dbReference type="Proteomes" id="UP001174934">
    <property type="component" value="Unassembled WGS sequence"/>
</dbReference>
<dbReference type="SMART" id="SM00382">
    <property type="entry name" value="AAA"/>
    <property type="match status" value="1"/>
</dbReference>
<keyword evidence="5" id="KW-0999">Mitochondrion inner membrane</keyword>
<dbReference type="Pfam" id="PF25426">
    <property type="entry name" value="AAA_lid_BCS1"/>
    <property type="match status" value="1"/>
</dbReference>
<dbReference type="GO" id="GO:0005743">
    <property type="term" value="C:mitochondrial inner membrane"/>
    <property type="evidence" value="ECO:0007669"/>
    <property type="project" value="UniProtKB-SubCell"/>
</dbReference>
<evidence type="ECO:0000256" key="10">
    <source>
        <dbReference type="ARBA" id="ARBA00023136"/>
    </source>
</evidence>
<evidence type="ECO:0000256" key="6">
    <source>
        <dbReference type="ARBA" id="ARBA00022801"/>
    </source>
</evidence>
<reference evidence="15" key="1">
    <citation type="submission" date="2023-06" db="EMBL/GenBank/DDBJ databases">
        <title>Genome-scale phylogeny and comparative genomics of the fungal order Sordariales.</title>
        <authorList>
            <consortium name="Lawrence Berkeley National Laboratory"/>
            <person name="Hensen N."/>
            <person name="Bonometti L."/>
            <person name="Westerberg I."/>
            <person name="Brannstrom I.O."/>
            <person name="Guillou S."/>
            <person name="Cros-Aarteil S."/>
            <person name="Calhoun S."/>
            <person name="Haridas S."/>
            <person name="Kuo A."/>
            <person name="Mondo S."/>
            <person name="Pangilinan J."/>
            <person name="Riley R."/>
            <person name="LaButti K."/>
            <person name="Andreopoulos B."/>
            <person name="Lipzen A."/>
            <person name="Chen C."/>
            <person name="Yanf M."/>
            <person name="Daum C."/>
            <person name="Ng V."/>
            <person name="Clum A."/>
            <person name="Steindorff A."/>
            <person name="Ohm R."/>
            <person name="Martin F."/>
            <person name="Silar P."/>
            <person name="Natvig D."/>
            <person name="Lalanne C."/>
            <person name="Gautier V."/>
            <person name="Ament-velasquez S.L."/>
            <person name="Kruys A."/>
            <person name="Hutchinson M.I."/>
            <person name="Powell A.J."/>
            <person name="Barry K."/>
            <person name="Miller A.N."/>
            <person name="Grigoriev I.V."/>
            <person name="Debuchy R."/>
            <person name="Gladieux P."/>
            <person name="Thoren M.H."/>
            <person name="Johannesson H."/>
        </authorList>
    </citation>
    <scope>NUCLEOTIDE SEQUENCE</scope>
    <source>
        <strain evidence="15">SMH3391-2</strain>
    </source>
</reference>
<protein>
    <submittedName>
        <fullName evidence="15">BCS1 N terminal-domain-containing protein</fullName>
    </submittedName>
</protein>
<comment type="similarity">
    <text evidence="2">Belongs to the AAA ATPase family. BCS1 subfamily.</text>
</comment>
<comment type="caution">
    <text evidence="15">The sequence shown here is derived from an EMBL/GenBank/DDBJ whole genome shotgun (WGS) entry which is preliminary data.</text>
</comment>
<dbReference type="InterPro" id="IPR050747">
    <property type="entry name" value="Mitochondrial_chaperone_BCS1"/>
</dbReference>
<dbReference type="EMBL" id="JAULSR010000002">
    <property type="protein sequence ID" value="KAK0628277.1"/>
    <property type="molecule type" value="Genomic_DNA"/>
</dbReference>
<sequence>MAMYNGTDSPPVQPSPSHQISIVDVIFPGLAGVPAIAEQLLAGNLNRYTHLLWACGMLVFFGRHAYMYLVELAGLVGTYFTSTVHVRYSNEAYDMLVTWISSQPFADKARSTLASVGLKRMVHVERSDWSRKKPLYYSPWNGHFFFQYKNHLLKLRCEEKEVRFSVHEEISLSCLGRSSTILRELLSECRTEYLKLVQNKTSVFEHRDRGWKRTSTRDIRPMSTVIMDEKEKGSLVEDINSFLDPGARAWYSNRAIPYRRGYLLYGPPGTGKSSLSLSIAGCFRLDIYVLSLSDLREDSLNSLFAELPQHCVILLEDIDAVSSTRSRDAEEEESDKVGKVSLSALLNVLDGVASQEGRVLIMTTNHIEKLDAALVRPGRVDKKVEFRLADMDMIIRLFNIVYKRLDKDVPQEGKRIEDDVTVERLANRFAAEVPKLEFSPAEILSFLLENKQSAAMALDHAQEWMTRTREERKKVKRADSWVHQE</sequence>
<accession>A0AA39X6N1</accession>
<evidence type="ECO:0000256" key="3">
    <source>
        <dbReference type="ARBA" id="ARBA00022692"/>
    </source>
</evidence>
<keyword evidence="7 12" id="KW-0067">ATP-binding</keyword>
<keyword evidence="9" id="KW-0496">Mitochondrion</keyword>
<dbReference type="AlphaFoldDB" id="A0AA39X6N1"/>
<keyword evidence="10" id="KW-0472">Membrane</keyword>
<dbReference type="InterPro" id="IPR003959">
    <property type="entry name" value="ATPase_AAA_core"/>
</dbReference>
<evidence type="ECO:0000256" key="5">
    <source>
        <dbReference type="ARBA" id="ARBA00022792"/>
    </source>
</evidence>
<dbReference type="SUPFAM" id="SSF52540">
    <property type="entry name" value="P-loop containing nucleoside triphosphate hydrolases"/>
    <property type="match status" value="1"/>
</dbReference>
<keyword evidence="16" id="KW-1185">Reference proteome</keyword>
<feature type="domain" description="AAA+ ATPase" evidence="13">
    <location>
        <begin position="258"/>
        <end position="390"/>
    </location>
</feature>
<evidence type="ECO:0000313" key="16">
    <source>
        <dbReference type="Proteomes" id="UP001174934"/>
    </source>
</evidence>